<reference evidence="2 3" key="1">
    <citation type="submission" date="2016-10" db="EMBL/GenBank/DDBJ databases">
        <authorList>
            <person name="de Groot N.N."/>
        </authorList>
    </citation>
    <scope>NUCLEOTIDE SEQUENCE [LARGE SCALE GENOMIC DNA]</scope>
    <source>
        <strain evidence="2 3">DSM 17074</strain>
    </source>
</reference>
<dbReference type="Proteomes" id="UP000199139">
    <property type="component" value="Unassembled WGS sequence"/>
</dbReference>
<evidence type="ECO:0000313" key="1">
    <source>
        <dbReference type="EMBL" id="GEM04116.1"/>
    </source>
</evidence>
<protein>
    <submittedName>
        <fullName evidence="2">Uncharacterized protein</fullName>
    </submittedName>
</protein>
<evidence type="ECO:0000313" key="2">
    <source>
        <dbReference type="EMBL" id="SFS76145.1"/>
    </source>
</evidence>
<reference evidence="1 4" key="2">
    <citation type="submission" date="2019-07" db="EMBL/GenBank/DDBJ databases">
        <title>Whole genome shotgun sequence of Halolactibacillus miurensis NBRC 100873.</title>
        <authorList>
            <person name="Hosoyama A."/>
            <person name="Uohara A."/>
            <person name="Ohji S."/>
            <person name="Ichikawa N."/>
        </authorList>
    </citation>
    <scope>NUCLEOTIDE SEQUENCE [LARGE SCALE GENOMIC DNA]</scope>
    <source>
        <strain evidence="1 4">NBRC 100873</strain>
    </source>
</reference>
<dbReference type="EMBL" id="FPAI01000009">
    <property type="protein sequence ID" value="SFS76145.1"/>
    <property type="molecule type" value="Genomic_DNA"/>
</dbReference>
<name>A0A1I6SGP3_9BACI</name>
<evidence type="ECO:0000313" key="4">
    <source>
        <dbReference type="Proteomes" id="UP000321773"/>
    </source>
</evidence>
<sequence length="97" mass="11208">MNEQLEHLKQKRLEVLEAIKPICEAYGIDDYDYEINPQGQREILRIGNTRIGCSYNSIFAVKQELTGYIFISMWKGRSLGAFSPQTKKSLKVIGLRR</sequence>
<dbReference type="EMBL" id="BJWJ01000008">
    <property type="protein sequence ID" value="GEM04116.1"/>
    <property type="molecule type" value="Genomic_DNA"/>
</dbReference>
<keyword evidence="4" id="KW-1185">Reference proteome</keyword>
<dbReference type="STRING" id="306541.SAMN05421668_10939"/>
<gene>
    <name evidence="1" type="ORF">HMI01_11040</name>
    <name evidence="2" type="ORF">SAMN05421668_10939</name>
</gene>
<organism evidence="2 3">
    <name type="scientific">Halolactibacillus miurensis</name>
    <dbReference type="NCBI Taxonomy" id="306541"/>
    <lineage>
        <taxon>Bacteria</taxon>
        <taxon>Bacillati</taxon>
        <taxon>Bacillota</taxon>
        <taxon>Bacilli</taxon>
        <taxon>Bacillales</taxon>
        <taxon>Bacillaceae</taxon>
        <taxon>Halolactibacillus</taxon>
    </lineage>
</organism>
<dbReference type="AlphaFoldDB" id="A0A1I6SGP3"/>
<accession>A0A1I6SGP3</accession>
<dbReference type="Proteomes" id="UP000321773">
    <property type="component" value="Unassembled WGS sequence"/>
</dbReference>
<evidence type="ECO:0000313" key="3">
    <source>
        <dbReference type="Proteomes" id="UP000199139"/>
    </source>
</evidence>
<proteinExistence type="predicted"/>
<dbReference type="RefSeq" id="WP_089853875.1">
    <property type="nucleotide sequence ID" value="NZ_BJWJ01000008.1"/>
</dbReference>
<dbReference type="OrthoDB" id="9933213at2"/>